<evidence type="ECO:0000313" key="2">
    <source>
        <dbReference type="Proteomes" id="UP000800200"/>
    </source>
</evidence>
<proteinExistence type="predicted"/>
<protein>
    <submittedName>
        <fullName evidence="1">Uncharacterized protein</fullName>
    </submittedName>
</protein>
<dbReference type="EMBL" id="ML994731">
    <property type="protein sequence ID" value="KAF2175482.1"/>
    <property type="molecule type" value="Genomic_DNA"/>
</dbReference>
<sequence>MSIWLVTCLRSSLTLLQHSYRGLQSSPGWARTSASFAGQRLSSIYLPVAVFALLAGSCLQPVRQFQLYLIGFSFEQANSTYWLVILRSLGSATCGSVFPSTIFCHTPVEYSIS</sequence>
<reference evidence="1" key="1">
    <citation type="journal article" date="2020" name="Stud. Mycol.">
        <title>101 Dothideomycetes genomes: a test case for predicting lifestyles and emergence of pathogens.</title>
        <authorList>
            <person name="Haridas S."/>
            <person name="Albert R."/>
            <person name="Binder M."/>
            <person name="Bloem J."/>
            <person name="Labutti K."/>
            <person name="Salamov A."/>
            <person name="Andreopoulos B."/>
            <person name="Baker S."/>
            <person name="Barry K."/>
            <person name="Bills G."/>
            <person name="Bluhm B."/>
            <person name="Cannon C."/>
            <person name="Castanera R."/>
            <person name="Culley D."/>
            <person name="Daum C."/>
            <person name="Ezra D."/>
            <person name="Gonzalez J."/>
            <person name="Henrissat B."/>
            <person name="Kuo A."/>
            <person name="Liang C."/>
            <person name="Lipzen A."/>
            <person name="Lutzoni F."/>
            <person name="Magnuson J."/>
            <person name="Mondo S."/>
            <person name="Nolan M."/>
            <person name="Ohm R."/>
            <person name="Pangilinan J."/>
            <person name="Park H.-J."/>
            <person name="Ramirez L."/>
            <person name="Alfaro M."/>
            <person name="Sun H."/>
            <person name="Tritt A."/>
            <person name="Yoshinaga Y."/>
            <person name="Zwiers L.-H."/>
            <person name="Turgeon B."/>
            <person name="Goodwin S."/>
            <person name="Spatafora J."/>
            <person name="Crous P."/>
            <person name="Grigoriev I."/>
        </authorList>
    </citation>
    <scope>NUCLEOTIDE SEQUENCE</scope>
    <source>
        <strain evidence="1">CBS 207.26</strain>
    </source>
</reference>
<name>A0A6A6DB01_9PEZI</name>
<dbReference type="AlphaFoldDB" id="A0A6A6DB01"/>
<dbReference type="Proteomes" id="UP000800200">
    <property type="component" value="Unassembled WGS sequence"/>
</dbReference>
<organism evidence="1 2">
    <name type="scientific">Zopfia rhizophila CBS 207.26</name>
    <dbReference type="NCBI Taxonomy" id="1314779"/>
    <lineage>
        <taxon>Eukaryota</taxon>
        <taxon>Fungi</taxon>
        <taxon>Dikarya</taxon>
        <taxon>Ascomycota</taxon>
        <taxon>Pezizomycotina</taxon>
        <taxon>Dothideomycetes</taxon>
        <taxon>Dothideomycetes incertae sedis</taxon>
        <taxon>Zopfiaceae</taxon>
        <taxon>Zopfia</taxon>
    </lineage>
</organism>
<accession>A0A6A6DB01</accession>
<keyword evidence="2" id="KW-1185">Reference proteome</keyword>
<evidence type="ECO:0000313" key="1">
    <source>
        <dbReference type="EMBL" id="KAF2175482.1"/>
    </source>
</evidence>
<gene>
    <name evidence="1" type="ORF">K469DRAFT_66729</name>
</gene>